<dbReference type="EMBL" id="PXWG01000001">
    <property type="protein sequence ID" value="PSJ30534.1"/>
    <property type="molecule type" value="Genomic_DNA"/>
</dbReference>
<dbReference type="Proteomes" id="UP000242427">
    <property type="component" value="Unassembled WGS sequence"/>
</dbReference>
<evidence type="ECO:0000313" key="3">
    <source>
        <dbReference type="Proteomes" id="UP000242427"/>
    </source>
</evidence>
<keyword evidence="3" id="KW-1185">Reference proteome</keyword>
<dbReference type="GO" id="GO:0004506">
    <property type="term" value="F:squalene monooxygenase activity"/>
    <property type="evidence" value="ECO:0007669"/>
    <property type="project" value="InterPro"/>
</dbReference>
<dbReference type="GO" id="GO:0071949">
    <property type="term" value="F:FAD binding"/>
    <property type="evidence" value="ECO:0007669"/>
    <property type="project" value="InterPro"/>
</dbReference>
<sequence length="439" mass="46796">MTAPCDVAVIGAGPAGCATALAHARAGRRVLLLEASRRPPTRLAGEWIHPGGIAVLHRLGVGMPAPLSRPALGFVLHPEDRSPPITLACPRGGRAATVRHCELVAALRAVAADHPAITLTLGARVTSIRHTTVVYTREGGPEQHVRAGRIVGSDGQASLVRRAIHSGAPATTTPATTTAPATTVSRTAGVLLRGLTLPAEGYGHVFAGGPGPVLAYRLDDDTIRVTIDVPLSSRRSPDLPSYVQRGYARFLPASLSGPLCAALEQRAVQWAANRIRLRAFHGRGPYALVGDAVGTCHPLTASGLTIGLRDAECLARTEDVAAHGRRRRAAVRAHEHLAAAMHRIFCDPGRPTRDLRRSMYAVLRASGSERERMMRLLCAEELGLLPLAGAVLHVAGHAVRDQLVAGRCRTTWRTSVCACGDYLSWLRWMSRPPGHSWGW</sequence>
<dbReference type="PANTHER" id="PTHR10835:SF0">
    <property type="entry name" value="SQUALENE MONOOXYGENASE"/>
    <property type="match status" value="1"/>
</dbReference>
<dbReference type="PRINTS" id="PR00420">
    <property type="entry name" value="RNGMNOXGNASE"/>
</dbReference>
<dbReference type="AlphaFoldDB" id="A0A9X7PJT4"/>
<name>A0A9X7PJT4_9ACTN</name>
<dbReference type="InterPro" id="IPR036188">
    <property type="entry name" value="FAD/NAD-bd_sf"/>
</dbReference>
<dbReference type="GO" id="GO:0016126">
    <property type="term" value="P:sterol biosynthetic process"/>
    <property type="evidence" value="ECO:0007669"/>
    <property type="project" value="InterPro"/>
</dbReference>
<evidence type="ECO:0000313" key="2">
    <source>
        <dbReference type="EMBL" id="PSJ30534.1"/>
    </source>
</evidence>
<dbReference type="OrthoDB" id="5557886at2"/>
<dbReference type="SUPFAM" id="SSF51905">
    <property type="entry name" value="FAD/NAD(P)-binding domain"/>
    <property type="match status" value="1"/>
</dbReference>
<accession>A0A9X7PJT4</accession>
<reference evidence="2 3" key="1">
    <citation type="submission" date="2018-03" db="EMBL/GenBank/DDBJ databases">
        <title>Chitinolytic properties of Streptosporangium nondiastaticum TBG75A20.</title>
        <authorList>
            <person name="Gayathri V."/>
            <person name="Shiburaj S."/>
        </authorList>
    </citation>
    <scope>NUCLEOTIDE SEQUENCE [LARGE SCALE GENOMIC DNA]</scope>
    <source>
        <strain evidence="2 3">TBG75A20</strain>
    </source>
</reference>
<feature type="domain" description="FAD-binding" evidence="1">
    <location>
        <begin position="5"/>
        <end position="316"/>
    </location>
</feature>
<evidence type="ECO:0000259" key="1">
    <source>
        <dbReference type="Pfam" id="PF01494"/>
    </source>
</evidence>
<protein>
    <recommendedName>
        <fullName evidence="1">FAD-binding domain-containing protein</fullName>
    </recommendedName>
</protein>
<dbReference type="PANTHER" id="PTHR10835">
    <property type="entry name" value="SQUALENE MONOOXYGENASE"/>
    <property type="match status" value="1"/>
</dbReference>
<comment type="caution">
    <text evidence="2">The sequence shown here is derived from an EMBL/GenBank/DDBJ whole genome shotgun (WGS) entry which is preliminary data.</text>
</comment>
<dbReference type="Pfam" id="PF01494">
    <property type="entry name" value="FAD_binding_3"/>
    <property type="match status" value="1"/>
</dbReference>
<dbReference type="InterPro" id="IPR040125">
    <property type="entry name" value="Squalene_monox"/>
</dbReference>
<dbReference type="Gene3D" id="3.50.50.60">
    <property type="entry name" value="FAD/NAD(P)-binding domain"/>
    <property type="match status" value="1"/>
</dbReference>
<dbReference type="RefSeq" id="WP_106673728.1">
    <property type="nucleotide sequence ID" value="NZ_PXWG01000001.1"/>
</dbReference>
<dbReference type="InterPro" id="IPR002938">
    <property type="entry name" value="FAD-bd"/>
</dbReference>
<proteinExistence type="predicted"/>
<gene>
    <name evidence="2" type="ORF">B7P34_00480</name>
</gene>
<organism evidence="2 3">
    <name type="scientific">Streptosporangium nondiastaticum</name>
    <dbReference type="NCBI Taxonomy" id="35764"/>
    <lineage>
        <taxon>Bacteria</taxon>
        <taxon>Bacillati</taxon>
        <taxon>Actinomycetota</taxon>
        <taxon>Actinomycetes</taxon>
        <taxon>Streptosporangiales</taxon>
        <taxon>Streptosporangiaceae</taxon>
        <taxon>Streptosporangium</taxon>
    </lineage>
</organism>